<evidence type="ECO:0000313" key="1">
    <source>
        <dbReference type="EMBL" id="MDD7965895.1"/>
    </source>
</evidence>
<proteinExistence type="predicted"/>
<gene>
    <name evidence="1" type="ORF">PGB27_11120</name>
</gene>
<evidence type="ECO:0000313" key="2">
    <source>
        <dbReference type="Proteomes" id="UP001300763"/>
    </source>
</evidence>
<dbReference type="Proteomes" id="UP001300763">
    <property type="component" value="Unassembled WGS sequence"/>
</dbReference>
<accession>A0ABT5SSR8</accession>
<comment type="caution">
    <text evidence="1">The sequence shown here is derived from an EMBL/GenBank/DDBJ whole genome shotgun (WGS) entry which is preliminary data.</text>
</comment>
<dbReference type="EMBL" id="JAQZAO010000004">
    <property type="protein sequence ID" value="MDD7965895.1"/>
    <property type="molecule type" value="Genomic_DNA"/>
</dbReference>
<protein>
    <submittedName>
        <fullName evidence="1">Uncharacterized protein</fullName>
    </submittedName>
</protein>
<sequence>MAMETLTPIAKSATIEDAGTQPELLARWNIDVTSLDPEIRRRVLFQGNDQAYREAKKASDGFEHGYLDFETIKQYSATHHTAVAHYVRNAIIQFSGLADPLASRLLSPRFSRPLPSIPMAKYVRGVLHGDVSKLAQEDMAYPYVRVETIVKSASYSDATVDVTPEFRVTPVVGEGITARDLNFEVWGPDTATYEPPGQGIGEVEAPKA</sequence>
<reference evidence="1 2" key="1">
    <citation type="submission" date="2023-02" db="EMBL/GenBank/DDBJ databases">
        <title>Genome sequencing required for Actinomycetospora new species description.</title>
        <authorList>
            <person name="Saimee Y."/>
            <person name="Duangmal K."/>
        </authorList>
    </citation>
    <scope>NUCLEOTIDE SEQUENCE [LARGE SCALE GENOMIC DNA]</scope>
    <source>
        <strain evidence="1 2">DW7H6</strain>
    </source>
</reference>
<keyword evidence="2" id="KW-1185">Reference proteome</keyword>
<name>A0ABT5SSR8_9PSEU</name>
<organism evidence="1 2">
    <name type="scientific">Actinomycetospora lemnae</name>
    <dbReference type="NCBI Taxonomy" id="3019891"/>
    <lineage>
        <taxon>Bacteria</taxon>
        <taxon>Bacillati</taxon>
        <taxon>Actinomycetota</taxon>
        <taxon>Actinomycetes</taxon>
        <taxon>Pseudonocardiales</taxon>
        <taxon>Pseudonocardiaceae</taxon>
        <taxon>Actinomycetospora</taxon>
    </lineage>
</organism>
<dbReference type="RefSeq" id="WP_274200429.1">
    <property type="nucleotide sequence ID" value="NZ_JAQZAO010000004.1"/>
</dbReference>